<name>A0A0D4CNE2_LIMMU</name>
<keyword evidence="1" id="KW-0614">Plasmid</keyword>
<dbReference type="AlphaFoldDB" id="A0A0D4CNE2"/>
<evidence type="ECO:0000313" key="1">
    <source>
        <dbReference type="EMBL" id="AJT51622.1"/>
    </source>
</evidence>
<protein>
    <submittedName>
        <fullName evidence="1">Uncharacterized protein</fullName>
    </submittedName>
</protein>
<proteinExistence type="predicted"/>
<reference evidence="1 2" key="1">
    <citation type="journal article" date="2012" name="J. Bacteriol.">
        <title>Genome sequence of Lactobacillus mucosae LM1, isolated from piglet feces.</title>
        <authorList>
            <person name="Lee J.H."/>
            <person name="Valeriano V.D."/>
            <person name="Shin Y.R."/>
            <person name="Chae J.P."/>
            <person name="Kim G.B."/>
            <person name="Ham J.S."/>
            <person name="Chun J."/>
            <person name="Kang D.K."/>
        </authorList>
    </citation>
    <scope>NUCLEOTIDE SEQUENCE [LARGE SCALE GENOMIC DNA]</scope>
    <source>
        <strain evidence="1 2">LM1</strain>
        <plasmid evidence="1">pLM1</plasmid>
    </source>
</reference>
<dbReference type="Proteomes" id="UP000003645">
    <property type="component" value="Plasmid pLM1"/>
</dbReference>
<dbReference type="HOGENOM" id="CLU_1675657_0_0_9"/>
<accession>A0A0D4CNE2</accession>
<dbReference type="OrthoDB" id="2610730at2"/>
<sequence length="157" mass="18396">MMEKIAMDDQIAKLLWYDTSDALSRPDLTDDQKAELCDPTSDHRRIYPTRYTNTVAMEQHSFIGLGISGFVPQESYRQFSSKYTMGYLYFFILCDNKIMDIDEGQRHDFLLKRIYELFQDTTGFGMGTLQEGNLMEDWEQNNKFGGYVLMMKVVDMK</sequence>
<gene>
    <name evidence="1" type="ORF">LBLM1_10950</name>
</gene>
<geneLocation type="plasmid" evidence="1 2">
    <name>pLM1</name>
</geneLocation>
<organism evidence="1 2">
    <name type="scientific">Limosilactobacillus mucosae LM1</name>
    <dbReference type="NCBI Taxonomy" id="1130798"/>
    <lineage>
        <taxon>Bacteria</taxon>
        <taxon>Bacillati</taxon>
        <taxon>Bacillota</taxon>
        <taxon>Bacilli</taxon>
        <taxon>Lactobacillales</taxon>
        <taxon>Lactobacillaceae</taxon>
        <taxon>Limosilactobacillus</taxon>
    </lineage>
</organism>
<dbReference type="EMBL" id="CP011014">
    <property type="protein sequence ID" value="AJT51622.1"/>
    <property type="molecule type" value="Genomic_DNA"/>
</dbReference>
<dbReference type="KEGG" id="lmu:LBLM1_10950"/>
<keyword evidence="2" id="KW-1185">Reference proteome</keyword>
<evidence type="ECO:0000313" key="2">
    <source>
        <dbReference type="Proteomes" id="UP000003645"/>
    </source>
</evidence>